<keyword evidence="6 7" id="KW-0539">Nucleus</keyword>
<dbReference type="GO" id="GO:0002244">
    <property type="term" value="P:hematopoietic progenitor cell differentiation"/>
    <property type="evidence" value="ECO:0007669"/>
    <property type="project" value="InterPro"/>
</dbReference>
<feature type="domain" description="Homeobox" evidence="9">
    <location>
        <begin position="119"/>
        <end position="179"/>
    </location>
</feature>
<dbReference type="SMART" id="SM00389">
    <property type="entry name" value="HOX"/>
    <property type="match status" value="1"/>
</dbReference>
<dbReference type="InterPro" id="IPR001356">
    <property type="entry name" value="HD"/>
</dbReference>
<dbReference type="AlphaFoldDB" id="A0AAR2IT34"/>
<feature type="DNA-binding region" description="Homeobox" evidence="7">
    <location>
        <begin position="121"/>
        <end position="180"/>
    </location>
</feature>
<evidence type="ECO:0000313" key="11">
    <source>
        <dbReference type="Proteomes" id="UP001501920"/>
    </source>
</evidence>
<dbReference type="Ensembl" id="ENSPNAT00000069392.1">
    <property type="protein sequence ID" value="ENSPNAP00000041192.1"/>
    <property type="gene ID" value="ENSPNAG00000036536.1"/>
</dbReference>
<keyword evidence="5 7" id="KW-0371">Homeobox</keyword>
<dbReference type="SUPFAM" id="SSF46689">
    <property type="entry name" value="Homeodomain-like"/>
    <property type="match status" value="1"/>
</dbReference>
<dbReference type="GO" id="GO:0001228">
    <property type="term" value="F:DNA-binding transcription activator activity, RNA polymerase II-specific"/>
    <property type="evidence" value="ECO:0007669"/>
    <property type="project" value="InterPro"/>
</dbReference>
<dbReference type="CDD" id="cd00086">
    <property type="entry name" value="homeodomain"/>
    <property type="match status" value="1"/>
</dbReference>
<dbReference type="PANTHER" id="PTHR47656:SF1">
    <property type="entry name" value="HOMEOBOX PROTEIN MIXL1"/>
    <property type="match status" value="1"/>
</dbReference>
<dbReference type="GO" id="GO:0005634">
    <property type="term" value="C:nucleus"/>
    <property type="evidence" value="ECO:0007669"/>
    <property type="project" value="UniProtKB-SubCell"/>
</dbReference>
<evidence type="ECO:0000259" key="9">
    <source>
        <dbReference type="PROSITE" id="PS50071"/>
    </source>
</evidence>
<keyword evidence="4 7" id="KW-0238">DNA-binding</keyword>
<keyword evidence="11" id="KW-1185">Reference proteome</keyword>
<name>A0AAR2IT34_PYGNA</name>
<keyword evidence="3" id="KW-0217">Developmental protein</keyword>
<dbReference type="Proteomes" id="UP001501920">
    <property type="component" value="Chromosome 4"/>
</dbReference>
<reference evidence="10" key="2">
    <citation type="submission" date="2025-08" db="UniProtKB">
        <authorList>
            <consortium name="Ensembl"/>
        </authorList>
    </citation>
    <scope>IDENTIFICATION</scope>
</reference>
<comment type="similarity">
    <text evidence="2">Belongs to the paired homeobox family.</text>
</comment>
<reference evidence="10" key="3">
    <citation type="submission" date="2025-09" db="UniProtKB">
        <authorList>
            <consortium name="Ensembl"/>
        </authorList>
    </citation>
    <scope>IDENTIFICATION</scope>
</reference>
<evidence type="ECO:0000256" key="7">
    <source>
        <dbReference type="PROSITE-ProRule" id="PRU00108"/>
    </source>
</evidence>
<dbReference type="Gene3D" id="1.10.10.60">
    <property type="entry name" value="Homeodomain-like"/>
    <property type="match status" value="1"/>
</dbReference>
<proteinExistence type="inferred from homology"/>
<dbReference type="PROSITE" id="PS50071">
    <property type="entry name" value="HOMEOBOX_2"/>
    <property type="match status" value="1"/>
</dbReference>
<comment type="subcellular location">
    <subcellularLocation>
        <location evidence="1 7 8">Nucleus</location>
    </subcellularLocation>
</comment>
<dbReference type="GO" id="GO:0003677">
    <property type="term" value="F:DNA binding"/>
    <property type="evidence" value="ECO:0007669"/>
    <property type="project" value="UniProtKB-UniRule"/>
</dbReference>
<accession>A0AAR2IT34</accession>
<sequence length="383" mass="43470">MSSEAMACCRCGASRSLSHFSKHFDHLPANGWEDWYKCGRLHGQLTRSVAAELEYRQMAMPTVHGKLLPGDFAQFQPFPSGALERSTSAQLTDYSLQDSVRQVKPSRQIEPRVDSMALLTHRRKRTNFTQQQIEVLEKVYSDTKYPDIYLRERLEALTGLPESRIQVWFQNRRAKSRRQVGMPIPMKPRGNSQNATKVPTSSFPVLQTQPDLQQMASFALRDSFTQPMISAEQRHCRAADHSYDSTAISGLFGTTEDTIKTDHTKQDMAPCSSLYQFHRAVGHVPAQNKLESAPKHVLVDYDNFPPNRTIGPDMKVVIPPIPTQMNFRRSSPKQLTCPVQHMPIRMQQESFGHFSPIRSDAGEFSDSDSDWEKEAMASFAGFM</sequence>
<evidence type="ECO:0000256" key="6">
    <source>
        <dbReference type="ARBA" id="ARBA00023242"/>
    </source>
</evidence>
<dbReference type="FunFam" id="1.10.10.60:FF:000312">
    <property type="entry name" value="Mix-type homeobox gene 1"/>
    <property type="match status" value="1"/>
</dbReference>
<organism evidence="10 11">
    <name type="scientific">Pygocentrus nattereri</name>
    <name type="common">Red-bellied piranha</name>
    <dbReference type="NCBI Taxonomy" id="42514"/>
    <lineage>
        <taxon>Eukaryota</taxon>
        <taxon>Metazoa</taxon>
        <taxon>Chordata</taxon>
        <taxon>Craniata</taxon>
        <taxon>Vertebrata</taxon>
        <taxon>Euteleostomi</taxon>
        <taxon>Actinopterygii</taxon>
        <taxon>Neopterygii</taxon>
        <taxon>Teleostei</taxon>
        <taxon>Ostariophysi</taxon>
        <taxon>Characiformes</taxon>
        <taxon>Characoidei</taxon>
        <taxon>Pygocentrus</taxon>
    </lineage>
</organism>
<evidence type="ECO:0000256" key="4">
    <source>
        <dbReference type="ARBA" id="ARBA00023125"/>
    </source>
</evidence>
<evidence type="ECO:0000313" key="10">
    <source>
        <dbReference type="Ensembl" id="ENSPNAP00000041192.1"/>
    </source>
</evidence>
<dbReference type="GeneTree" id="ENSGT00940000162190"/>
<evidence type="ECO:0000256" key="8">
    <source>
        <dbReference type="RuleBase" id="RU000682"/>
    </source>
</evidence>
<evidence type="ECO:0000256" key="5">
    <source>
        <dbReference type="ARBA" id="ARBA00023155"/>
    </source>
</evidence>
<evidence type="ECO:0000256" key="1">
    <source>
        <dbReference type="ARBA" id="ARBA00004123"/>
    </source>
</evidence>
<evidence type="ECO:0000256" key="3">
    <source>
        <dbReference type="ARBA" id="ARBA00022473"/>
    </source>
</evidence>
<reference evidence="10 11" key="1">
    <citation type="submission" date="2020-10" db="EMBL/GenBank/DDBJ databases">
        <title>Pygocentrus nattereri (red-bellied piranha) genome, fPygNat1, primary haplotype.</title>
        <authorList>
            <person name="Myers G."/>
            <person name="Meyer A."/>
            <person name="Karagic N."/>
            <person name="Pippel M."/>
            <person name="Winkler S."/>
            <person name="Tracey A."/>
            <person name="Wood J."/>
            <person name="Formenti G."/>
            <person name="Howe K."/>
            <person name="Fedrigo O."/>
            <person name="Jarvis E.D."/>
        </authorList>
    </citation>
    <scope>NUCLEOTIDE SEQUENCE [LARGE SCALE GENOMIC DNA]</scope>
</reference>
<protein>
    <submittedName>
        <fullName evidence="10">Mix paired-like homeobox</fullName>
    </submittedName>
</protein>
<dbReference type="InterPro" id="IPR009057">
    <property type="entry name" value="Homeodomain-like_sf"/>
</dbReference>
<dbReference type="PANTHER" id="PTHR47656">
    <property type="entry name" value="HOMEOBOX PROTEIN MIXL"/>
    <property type="match status" value="1"/>
</dbReference>
<dbReference type="Pfam" id="PF00046">
    <property type="entry name" value="Homeodomain"/>
    <property type="match status" value="1"/>
</dbReference>
<dbReference type="InterPro" id="IPR042917">
    <property type="entry name" value="MIXL1"/>
</dbReference>
<dbReference type="GO" id="GO:0007492">
    <property type="term" value="P:endoderm development"/>
    <property type="evidence" value="ECO:0007669"/>
    <property type="project" value="InterPro"/>
</dbReference>
<evidence type="ECO:0000256" key="2">
    <source>
        <dbReference type="ARBA" id="ARBA00005733"/>
    </source>
</evidence>